<accession>A0A9P6STU9</accession>
<sequence length="57" mass="6287">NKAKDVDGDENKLHEISVVIIVVDEFFADGTDIDGQTCKEDDDDEGIAGWVLKEDYG</sequence>
<proteinExistence type="predicted"/>
<dbReference type="Proteomes" id="UP000703661">
    <property type="component" value="Unassembled WGS sequence"/>
</dbReference>
<evidence type="ECO:0000313" key="2">
    <source>
        <dbReference type="Proteomes" id="UP000703661"/>
    </source>
</evidence>
<dbReference type="AlphaFoldDB" id="A0A9P6STU9"/>
<name>A0A9P6STU9_9FUNG</name>
<organism evidence="1 2">
    <name type="scientific">Entomortierella chlamydospora</name>
    <dbReference type="NCBI Taxonomy" id="101097"/>
    <lineage>
        <taxon>Eukaryota</taxon>
        <taxon>Fungi</taxon>
        <taxon>Fungi incertae sedis</taxon>
        <taxon>Mucoromycota</taxon>
        <taxon>Mortierellomycotina</taxon>
        <taxon>Mortierellomycetes</taxon>
        <taxon>Mortierellales</taxon>
        <taxon>Mortierellaceae</taxon>
        <taxon>Entomortierella</taxon>
    </lineage>
</organism>
<gene>
    <name evidence="1" type="ORF">BGZ80_006111</name>
</gene>
<feature type="non-terminal residue" evidence="1">
    <location>
        <position position="1"/>
    </location>
</feature>
<dbReference type="EMBL" id="JAAAID010003002">
    <property type="protein sequence ID" value="KAG0001826.1"/>
    <property type="molecule type" value="Genomic_DNA"/>
</dbReference>
<keyword evidence="2" id="KW-1185">Reference proteome</keyword>
<comment type="caution">
    <text evidence="1">The sequence shown here is derived from an EMBL/GenBank/DDBJ whole genome shotgun (WGS) entry which is preliminary data.</text>
</comment>
<reference evidence="1" key="1">
    <citation type="journal article" date="2020" name="Fungal Divers.">
        <title>Resolving the Mortierellaceae phylogeny through synthesis of multi-gene phylogenetics and phylogenomics.</title>
        <authorList>
            <person name="Vandepol N."/>
            <person name="Liber J."/>
            <person name="Desiro A."/>
            <person name="Na H."/>
            <person name="Kennedy M."/>
            <person name="Barry K."/>
            <person name="Grigoriev I.V."/>
            <person name="Miller A.N."/>
            <person name="O'Donnell K."/>
            <person name="Stajich J.E."/>
            <person name="Bonito G."/>
        </authorList>
    </citation>
    <scope>NUCLEOTIDE SEQUENCE</scope>
    <source>
        <strain evidence="1">NRRL 2769</strain>
    </source>
</reference>
<evidence type="ECO:0000313" key="1">
    <source>
        <dbReference type="EMBL" id="KAG0001826.1"/>
    </source>
</evidence>
<protein>
    <submittedName>
        <fullName evidence="1">Uncharacterized protein</fullName>
    </submittedName>
</protein>